<comment type="caution">
    <text evidence="2">The sequence shown here is derived from an EMBL/GenBank/DDBJ whole genome shotgun (WGS) entry which is preliminary data.</text>
</comment>
<evidence type="ECO:0000313" key="2">
    <source>
        <dbReference type="EMBL" id="MRG98617.1"/>
    </source>
</evidence>
<dbReference type="OrthoDB" id="983149at2"/>
<dbReference type="InterPro" id="IPR025330">
    <property type="entry name" value="DUF4236"/>
</dbReference>
<gene>
    <name evidence="2" type="ORF">GF068_42910</name>
</gene>
<organism evidence="2 3">
    <name type="scientific">Polyangium spumosum</name>
    <dbReference type="NCBI Taxonomy" id="889282"/>
    <lineage>
        <taxon>Bacteria</taxon>
        <taxon>Pseudomonadati</taxon>
        <taxon>Myxococcota</taxon>
        <taxon>Polyangia</taxon>
        <taxon>Polyangiales</taxon>
        <taxon>Polyangiaceae</taxon>
        <taxon>Polyangium</taxon>
    </lineage>
</organism>
<reference evidence="2 3" key="1">
    <citation type="submission" date="2019-10" db="EMBL/GenBank/DDBJ databases">
        <title>A soil myxobacterium in the family Polyangiaceae.</title>
        <authorList>
            <person name="Li Y."/>
            <person name="Wang J."/>
        </authorList>
    </citation>
    <scope>NUCLEOTIDE SEQUENCE [LARGE SCALE GENOMIC DNA]</scope>
    <source>
        <strain evidence="2 3">DSM 14734</strain>
    </source>
</reference>
<dbReference type="RefSeq" id="WP_153825382.1">
    <property type="nucleotide sequence ID" value="NZ_WJIE01000042.1"/>
</dbReference>
<protein>
    <submittedName>
        <fullName evidence="2">DUF4236 domain-containing protein</fullName>
    </submittedName>
</protein>
<sequence>MALRFRKSIKIPGGFRVNLSSRGIGASWGVPGFRVSTGPSGSRAHFGLPGTGLHSSQNLGAGQRVGSSADAQYQQMLAVQHGPSRAAYFDPNRHEVELHEQHIRALTTLHHEGWSPWDWHRVAASPPPPQPYRQNHREAAALQALQAHRPGVLGKLTGADRRLEELQLAVHVARAQDEQEYGAHYAAYMNEVDRWKWFQRAAQGVLSGDPEACQAVLDFLGPFQAFQQLGSSLNVCITRPWCVEAWLTANNQSVLPAESLSLTSTGKVSQKSMPTQRYWAIYQDHVCSAALRIAREVFALLPIPVALVHVAYPWTNTQTGKPDRYPILSVAFDRETLFALKLDSIDPSDSMANFEHRMTYKKNSGFDPVEVLTPDEIEQNQA</sequence>
<name>A0A6N7Q4E3_9BACT</name>
<accession>A0A6N7Q4E3</accession>
<proteinExistence type="predicted"/>
<keyword evidence="3" id="KW-1185">Reference proteome</keyword>
<dbReference type="Pfam" id="PF14020">
    <property type="entry name" value="DUF4236"/>
    <property type="match status" value="1"/>
</dbReference>
<dbReference type="AlphaFoldDB" id="A0A6N7Q4E3"/>
<dbReference type="EMBL" id="WJIE01000042">
    <property type="protein sequence ID" value="MRG98617.1"/>
    <property type="molecule type" value="Genomic_DNA"/>
</dbReference>
<evidence type="ECO:0000259" key="1">
    <source>
        <dbReference type="Pfam" id="PF14020"/>
    </source>
</evidence>
<dbReference type="Proteomes" id="UP000440224">
    <property type="component" value="Unassembled WGS sequence"/>
</dbReference>
<feature type="domain" description="DUF4236" evidence="1">
    <location>
        <begin position="3"/>
        <end position="54"/>
    </location>
</feature>
<evidence type="ECO:0000313" key="3">
    <source>
        <dbReference type="Proteomes" id="UP000440224"/>
    </source>
</evidence>